<evidence type="ECO:0000313" key="2">
    <source>
        <dbReference type="Proteomes" id="UP000001072"/>
    </source>
</evidence>
<keyword evidence="2" id="KW-1185">Reference proteome</keyword>
<dbReference type="AlphaFoldDB" id="F4RKX8"/>
<dbReference type="KEGG" id="mlr:MELLADRAFT_71836"/>
<dbReference type="EMBL" id="GL883106">
    <property type="protein sequence ID" value="EGG06957.1"/>
    <property type="molecule type" value="Genomic_DNA"/>
</dbReference>
<proteinExistence type="predicted"/>
<evidence type="ECO:0000313" key="1">
    <source>
        <dbReference type="EMBL" id="EGG06957.1"/>
    </source>
</evidence>
<reference evidence="2" key="1">
    <citation type="journal article" date="2011" name="Proc. Natl. Acad. Sci. U.S.A.">
        <title>Obligate biotrophy features unraveled by the genomic analysis of rust fungi.</title>
        <authorList>
            <person name="Duplessis S."/>
            <person name="Cuomo C.A."/>
            <person name="Lin Y.-C."/>
            <person name="Aerts A."/>
            <person name="Tisserant E."/>
            <person name="Veneault-Fourrey C."/>
            <person name="Joly D.L."/>
            <person name="Hacquard S."/>
            <person name="Amselem J."/>
            <person name="Cantarel B.L."/>
            <person name="Chiu R."/>
            <person name="Coutinho P.M."/>
            <person name="Feau N."/>
            <person name="Field M."/>
            <person name="Frey P."/>
            <person name="Gelhaye E."/>
            <person name="Goldberg J."/>
            <person name="Grabherr M.G."/>
            <person name="Kodira C.D."/>
            <person name="Kohler A."/>
            <person name="Kuees U."/>
            <person name="Lindquist E.A."/>
            <person name="Lucas S.M."/>
            <person name="Mago R."/>
            <person name="Mauceli E."/>
            <person name="Morin E."/>
            <person name="Murat C."/>
            <person name="Pangilinan J.L."/>
            <person name="Park R."/>
            <person name="Pearson M."/>
            <person name="Quesneville H."/>
            <person name="Rouhier N."/>
            <person name="Sakthikumar S."/>
            <person name="Salamov A.A."/>
            <person name="Schmutz J."/>
            <person name="Selles B."/>
            <person name="Shapiro H."/>
            <person name="Tanguay P."/>
            <person name="Tuskan G.A."/>
            <person name="Henrissat B."/>
            <person name="Van de Peer Y."/>
            <person name="Rouze P."/>
            <person name="Ellis J.G."/>
            <person name="Dodds P.N."/>
            <person name="Schein J.E."/>
            <person name="Zhong S."/>
            <person name="Hamelin R.C."/>
            <person name="Grigoriev I.V."/>
            <person name="Szabo L.J."/>
            <person name="Martin F."/>
        </authorList>
    </citation>
    <scope>NUCLEOTIDE SEQUENCE [LARGE SCALE GENOMIC DNA]</scope>
    <source>
        <strain evidence="2">98AG31 / pathotype 3-4-7</strain>
    </source>
</reference>
<accession>F4RKX8</accession>
<dbReference type="RefSeq" id="XP_007409917.1">
    <property type="nucleotide sequence ID" value="XM_007409855.1"/>
</dbReference>
<dbReference type="HOGENOM" id="CLU_2038570_0_0_1"/>
<gene>
    <name evidence="1" type="ORF">MELLADRAFT_71836</name>
</gene>
<organism evidence="2">
    <name type="scientific">Melampsora larici-populina (strain 98AG31 / pathotype 3-4-7)</name>
    <name type="common">Poplar leaf rust fungus</name>
    <dbReference type="NCBI Taxonomy" id="747676"/>
    <lineage>
        <taxon>Eukaryota</taxon>
        <taxon>Fungi</taxon>
        <taxon>Dikarya</taxon>
        <taxon>Basidiomycota</taxon>
        <taxon>Pucciniomycotina</taxon>
        <taxon>Pucciniomycetes</taxon>
        <taxon>Pucciniales</taxon>
        <taxon>Melampsoraceae</taxon>
        <taxon>Melampsora</taxon>
    </lineage>
</organism>
<dbReference type="InParanoid" id="F4RKX8"/>
<dbReference type="VEuPathDB" id="FungiDB:MELLADRAFT_71836"/>
<dbReference type="GeneID" id="18931941"/>
<dbReference type="Proteomes" id="UP000001072">
    <property type="component" value="Unassembled WGS sequence"/>
</dbReference>
<name>F4RKX8_MELLP</name>
<sequence>MCLYAAEYDAYEGWFCWPILRHARTLVFPIQDALGSWLHFFKEARKGKTFMPSTTSRDEGLFRNLPNLKQCLFQREPYDKELPLSLIEDFEAFGIKCFEIGELKPDEIMKLDAKLDTTLDQ</sequence>
<protein>
    <submittedName>
        <fullName evidence="1">Uncharacterized protein</fullName>
    </submittedName>
</protein>